<dbReference type="Proteomes" id="UP000748531">
    <property type="component" value="Unassembled WGS sequence"/>
</dbReference>
<dbReference type="AlphaFoldDB" id="A0A8J4T0J3"/>
<comment type="caution">
    <text evidence="1">The sequence shown here is derived from an EMBL/GenBank/DDBJ whole genome shotgun (WGS) entry which is preliminary data.</text>
</comment>
<gene>
    <name evidence="1" type="ORF">PHET_10243</name>
</gene>
<reference evidence="1" key="1">
    <citation type="submission" date="2019-05" db="EMBL/GenBank/DDBJ databases">
        <title>Annotation for the trematode Paragonimus heterotremus.</title>
        <authorList>
            <person name="Choi Y.-J."/>
        </authorList>
    </citation>
    <scope>NUCLEOTIDE SEQUENCE</scope>
    <source>
        <strain evidence="1">LC</strain>
    </source>
</reference>
<evidence type="ECO:0000313" key="2">
    <source>
        <dbReference type="Proteomes" id="UP000748531"/>
    </source>
</evidence>
<dbReference type="EMBL" id="LUCH01017713">
    <property type="protein sequence ID" value="KAF5394784.1"/>
    <property type="molecule type" value="Genomic_DNA"/>
</dbReference>
<keyword evidence="2" id="KW-1185">Reference proteome</keyword>
<name>A0A8J4T0J3_9TREM</name>
<accession>A0A8J4T0J3</accession>
<organism evidence="1 2">
    <name type="scientific">Paragonimus heterotremus</name>
    <dbReference type="NCBI Taxonomy" id="100268"/>
    <lineage>
        <taxon>Eukaryota</taxon>
        <taxon>Metazoa</taxon>
        <taxon>Spiralia</taxon>
        <taxon>Lophotrochozoa</taxon>
        <taxon>Platyhelminthes</taxon>
        <taxon>Trematoda</taxon>
        <taxon>Digenea</taxon>
        <taxon>Plagiorchiida</taxon>
        <taxon>Troglotremata</taxon>
        <taxon>Troglotrematidae</taxon>
        <taxon>Paragonimus</taxon>
    </lineage>
</organism>
<dbReference type="OrthoDB" id="5950777at2759"/>
<sequence length="75" mass="8980">MWRLLLAYLHSPTIVRKLADSTPIRLAARFTVRSFLNAKNKIMTNPYYESNRDSLEQYIRQLKEEIRRGINNNRN</sequence>
<proteinExistence type="predicted"/>
<protein>
    <submittedName>
        <fullName evidence="1">Uncharacterized protein</fullName>
    </submittedName>
</protein>
<evidence type="ECO:0000313" key="1">
    <source>
        <dbReference type="EMBL" id="KAF5394784.1"/>
    </source>
</evidence>